<dbReference type="EMBL" id="JABFTP020000042">
    <property type="protein sequence ID" value="KAL3271915.1"/>
    <property type="molecule type" value="Genomic_DNA"/>
</dbReference>
<proteinExistence type="predicted"/>
<accession>A0ABD2MZX3</accession>
<evidence type="ECO:0000313" key="1">
    <source>
        <dbReference type="EMBL" id="KAL3271915.1"/>
    </source>
</evidence>
<organism evidence="1 2">
    <name type="scientific">Cryptolaemus montrouzieri</name>
    <dbReference type="NCBI Taxonomy" id="559131"/>
    <lineage>
        <taxon>Eukaryota</taxon>
        <taxon>Metazoa</taxon>
        <taxon>Ecdysozoa</taxon>
        <taxon>Arthropoda</taxon>
        <taxon>Hexapoda</taxon>
        <taxon>Insecta</taxon>
        <taxon>Pterygota</taxon>
        <taxon>Neoptera</taxon>
        <taxon>Endopterygota</taxon>
        <taxon>Coleoptera</taxon>
        <taxon>Polyphaga</taxon>
        <taxon>Cucujiformia</taxon>
        <taxon>Coccinelloidea</taxon>
        <taxon>Coccinellidae</taxon>
        <taxon>Scymninae</taxon>
        <taxon>Scymnini</taxon>
        <taxon>Cryptolaemus</taxon>
    </lineage>
</organism>
<sequence length="120" mass="13471">MKQGIEFKYPEEVTEPYVNEQQAEYDENFGKVKKKHQRQIESLLEKGCTETVTGVLMKKAENEEKQAMTLINNGNTSDSTVPRDGTWQKLGYTSSFGISSVIGCFTGNTPVIALSIWTKD</sequence>
<evidence type="ECO:0000313" key="2">
    <source>
        <dbReference type="Proteomes" id="UP001516400"/>
    </source>
</evidence>
<keyword evidence="2" id="KW-1185">Reference proteome</keyword>
<comment type="caution">
    <text evidence="1">The sequence shown here is derived from an EMBL/GenBank/DDBJ whole genome shotgun (WGS) entry which is preliminary data.</text>
</comment>
<dbReference type="AlphaFoldDB" id="A0ABD2MZX3"/>
<reference evidence="1 2" key="1">
    <citation type="journal article" date="2021" name="BMC Biol.">
        <title>Horizontally acquired antibacterial genes associated with adaptive radiation of ladybird beetles.</title>
        <authorList>
            <person name="Li H.S."/>
            <person name="Tang X.F."/>
            <person name="Huang Y.H."/>
            <person name="Xu Z.Y."/>
            <person name="Chen M.L."/>
            <person name="Du X.Y."/>
            <person name="Qiu B.Y."/>
            <person name="Chen P.T."/>
            <person name="Zhang W."/>
            <person name="Slipinski A."/>
            <person name="Escalona H.E."/>
            <person name="Waterhouse R.M."/>
            <person name="Zwick A."/>
            <person name="Pang H."/>
        </authorList>
    </citation>
    <scope>NUCLEOTIDE SEQUENCE [LARGE SCALE GENOMIC DNA]</scope>
    <source>
        <strain evidence="1">SYSU2018</strain>
    </source>
</reference>
<gene>
    <name evidence="1" type="ORF">HHI36_022385</name>
</gene>
<dbReference type="Proteomes" id="UP001516400">
    <property type="component" value="Unassembled WGS sequence"/>
</dbReference>
<protein>
    <submittedName>
        <fullName evidence="1">Uncharacterized protein</fullName>
    </submittedName>
</protein>
<name>A0ABD2MZX3_9CUCU</name>